<keyword evidence="3" id="KW-0813">Transport</keyword>
<keyword evidence="5" id="KW-0812">Transmembrane</keyword>
<dbReference type="PANTHER" id="PTHR30026">
    <property type="entry name" value="OUTER MEMBRANE PROTEIN TOLC"/>
    <property type="match status" value="1"/>
</dbReference>
<dbReference type="GO" id="GO:0009279">
    <property type="term" value="C:cell outer membrane"/>
    <property type="evidence" value="ECO:0007669"/>
    <property type="project" value="UniProtKB-SubCell"/>
</dbReference>
<organism evidence="9 10">
    <name type="scientific">Cylindrospermopsis raciborskii CENA302</name>
    <dbReference type="NCBI Taxonomy" id="1170768"/>
    <lineage>
        <taxon>Bacteria</taxon>
        <taxon>Bacillati</taxon>
        <taxon>Cyanobacteriota</taxon>
        <taxon>Cyanophyceae</taxon>
        <taxon>Nostocales</taxon>
        <taxon>Aphanizomenonaceae</taxon>
        <taxon>Cylindrospermopsis</taxon>
    </lineage>
</organism>
<feature type="region of interest" description="Disordered" evidence="8">
    <location>
        <begin position="1"/>
        <end position="20"/>
    </location>
</feature>
<evidence type="ECO:0000313" key="10">
    <source>
        <dbReference type="Proteomes" id="UP000190056"/>
    </source>
</evidence>
<evidence type="ECO:0000313" key="9">
    <source>
        <dbReference type="EMBL" id="OPH10923.1"/>
    </source>
</evidence>
<dbReference type="SUPFAM" id="SSF56954">
    <property type="entry name" value="Outer membrane efflux proteins (OEP)"/>
    <property type="match status" value="1"/>
</dbReference>
<evidence type="ECO:0000256" key="2">
    <source>
        <dbReference type="ARBA" id="ARBA00007613"/>
    </source>
</evidence>
<feature type="non-terminal residue" evidence="9">
    <location>
        <position position="1"/>
    </location>
</feature>
<feature type="compositionally biased region" description="Polar residues" evidence="8">
    <location>
        <begin position="1"/>
        <end position="10"/>
    </location>
</feature>
<sequence length="621" mass="68083">RPPGSRNGSRGKTRGERRATQSTAKGVGFLKFARGSYFCLAIAAFAGGCQFVPFVPLEDDYARRVSESRLRQIDQAGLERFRKAQAAATVPAADPTKASEQQADAARSRFAGLAKVDLSLEQCRADALINNLDLQVALIDPTIAAETVSQEEAKFNSAFTLQAGYQSLDEPTASTLVSAEAKNLQVTPGVRIPTRTGGTVTVDLPFTRNENNNQFSTLNPSYTSDLEFSISQPLLRGAGRRTTTAALRIAGYDQQAAASRTKLEVIRQLAAVDRSYWRLYQTKRELEVRQQQYELAVEQLARAQRRNNAGAVAEIEVIRAQAGVSDSLQAIITSQNNVLLQQRELKRIVNQPGLEVDTASMIDPTTQPDPVAFEFDSQTLLAEAMHNRMELLELELQLASDAVRIGLARNGTLPLFSLDYTYRINGLGDSFEDTFHNLKRNRFEDWTVGLSAEIPLDNEEAESRVRSAILTRLQRLASRASREQSIRQEVLNAIDTLTADWQRILAARQSVILNTRALQAEQRQFDVGNSTSTDVLDAAARLADAQSTEVAALTDYQIAQVDLAFATGTLLGASKVDWTPAATPSLETPDPKEELPRELQPQPEPQPEGMGAGAMPHAGEK</sequence>
<dbReference type="EMBL" id="MTPU01000016">
    <property type="protein sequence ID" value="OPH10923.1"/>
    <property type="molecule type" value="Genomic_DNA"/>
</dbReference>
<name>A0A9Q5QYU8_9CYAN</name>
<comment type="caution">
    <text evidence="9">The sequence shown here is derived from an EMBL/GenBank/DDBJ whole genome shotgun (WGS) entry which is preliminary data.</text>
</comment>
<dbReference type="PANTHER" id="PTHR30026:SF23">
    <property type="entry name" value="TO APRF-PUTATIVE OUTER MEMBRANE EFFLUX PROTEIN OR SECRETED ALKALINE PHOSPHATASE-RELATED"/>
    <property type="match status" value="1"/>
</dbReference>
<protein>
    <recommendedName>
        <fullName evidence="11">Transporter</fullName>
    </recommendedName>
</protein>
<evidence type="ECO:0000256" key="1">
    <source>
        <dbReference type="ARBA" id="ARBA00004442"/>
    </source>
</evidence>
<dbReference type="Proteomes" id="UP000190056">
    <property type="component" value="Unassembled WGS sequence"/>
</dbReference>
<comment type="subcellular location">
    <subcellularLocation>
        <location evidence="1">Cell outer membrane</location>
    </subcellularLocation>
</comment>
<evidence type="ECO:0000256" key="7">
    <source>
        <dbReference type="ARBA" id="ARBA00023237"/>
    </source>
</evidence>
<keyword evidence="7" id="KW-0998">Cell outer membrane</keyword>
<dbReference type="GO" id="GO:0015562">
    <property type="term" value="F:efflux transmembrane transporter activity"/>
    <property type="evidence" value="ECO:0007669"/>
    <property type="project" value="InterPro"/>
</dbReference>
<evidence type="ECO:0000256" key="4">
    <source>
        <dbReference type="ARBA" id="ARBA00022452"/>
    </source>
</evidence>
<proteinExistence type="inferred from homology"/>
<accession>A0A9Q5QYU8</accession>
<dbReference type="Pfam" id="PF02321">
    <property type="entry name" value="OEP"/>
    <property type="match status" value="1"/>
</dbReference>
<gene>
    <name evidence="9" type="ORF">CENA302_02955</name>
</gene>
<reference evidence="9 10" key="1">
    <citation type="submission" date="2017-01" db="EMBL/GenBank/DDBJ databases">
        <authorList>
            <person name="Abreu V.A."/>
            <person name="Popin R.V."/>
            <person name="Rigonato J."/>
            <person name="Andreote A.P."/>
            <person name="Schaker P.C."/>
            <person name="Hoff-Risseti C."/>
            <person name="Alvarenga D.O."/>
            <person name="Varani A.M."/>
            <person name="Fiore M.F."/>
        </authorList>
    </citation>
    <scope>NUCLEOTIDE SEQUENCE [LARGE SCALE GENOMIC DNA]</scope>
    <source>
        <strain evidence="9 10">CENA302</strain>
    </source>
</reference>
<keyword evidence="6" id="KW-0472">Membrane</keyword>
<keyword evidence="4" id="KW-1134">Transmembrane beta strand</keyword>
<dbReference type="GO" id="GO:0015288">
    <property type="term" value="F:porin activity"/>
    <property type="evidence" value="ECO:0007669"/>
    <property type="project" value="TreeGrafter"/>
</dbReference>
<evidence type="ECO:0008006" key="11">
    <source>
        <dbReference type="Google" id="ProtNLM"/>
    </source>
</evidence>
<dbReference type="InterPro" id="IPR003423">
    <property type="entry name" value="OMP_efflux"/>
</dbReference>
<evidence type="ECO:0000256" key="3">
    <source>
        <dbReference type="ARBA" id="ARBA00022448"/>
    </source>
</evidence>
<feature type="region of interest" description="Disordered" evidence="8">
    <location>
        <begin position="580"/>
        <end position="621"/>
    </location>
</feature>
<dbReference type="GO" id="GO:1990281">
    <property type="term" value="C:efflux pump complex"/>
    <property type="evidence" value="ECO:0007669"/>
    <property type="project" value="TreeGrafter"/>
</dbReference>
<comment type="similarity">
    <text evidence="2">Belongs to the outer membrane factor (OMF) (TC 1.B.17) family.</text>
</comment>
<dbReference type="InterPro" id="IPR051906">
    <property type="entry name" value="TolC-like"/>
</dbReference>
<dbReference type="AlphaFoldDB" id="A0A9Q5QYU8"/>
<evidence type="ECO:0000256" key="8">
    <source>
        <dbReference type="SAM" id="MobiDB-lite"/>
    </source>
</evidence>
<evidence type="ECO:0000256" key="6">
    <source>
        <dbReference type="ARBA" id="ARBA00023136"/>
    </source>
</evidence>
<dbReference type="Gene3D" id="1.20.1600.10">
    <property type="entry name" value="Outer membrane efflux proteins (OEP)"/>
    <property type="match status" value="1"/>
</dbReference>
<evidence type="ECO:0000256" key="5">
    <source>
        <dbReference type="ARBA" id="ARBA00022692"/>
    </source>
</evidence>